<dbReference type="Proteomes" id="UP001156601">
    <property type="component" value="Unassembled WGS sequence"/>
</dbReference>
<keyword evidence="7 8" id="KW-0119">Carbohydrate metabolism</keyword>
<comment type="function">
    <text evidence="8">Catalyzes the phosphorylation of D-xylulose to D-xylulose 5-phosphate.</text>
</comment>
<accession>A0AA37SX03</accession>
<proteinExistence type="inferred from homology"/>
<evidence type="ECO:0000256" key="3">
    <source>
        <dbReference type="ARBA" id="ARBA00022679"/>
    </source>
</evidence>
<dbReference type="Pfam" id="PF02782">
    <property type="entry name" value="FGGY_C"/>
    <property type="match status" value="1"/>
</dbReference>
<feature type="active site" description="Proton acceptor" evidence="8">
    <location>
        <position position="233"/>
    </location>
</feature>
<evidence type="ECO:0000256" key="1">
    <source>
        <dbReference type="ARBA" id="ARBA00009156"/>
    </source>
</evidence>
<evidence type="ECO:0000256" key="6">
    <source>
        <dbReference type="ARBA" id="ARBA00022840"/>
    </source>
</evidence>
<dbReference type="NCBIfam" id="TIGR01312">
    <property type="entry name" value="XylB"/>
    <property type="match status" value="1"/>
</dbReference>
<dbReference type="GO" id="GO:0005998">
    <property type="term" value="P:xylulose catabolic process"/>
    <property type="evidence" value="ECO:0007669"/>
    <property type="project" value="UniProtKB-UniRule"/>
</dbReference>
<keyword evidence="14" id="KW-1185">Reference proteome</keyword>
<dbReference type="PROSITE" id="PS00933">
    <property type="entry name" value="FGGY_KINASES_1"/>
    <property type="match status" value="1"/>
</dbReference>
<comment type="catalytic activity">
    <reaction evidence="8 10">
        <text>D-xylulose + ATP = D-xylulose 5-phosphate + ADP + H(+)</text>
        <dbReference type="Rhea" id="RHEA:10964"/>
        <dbReference type="ChEBI" id="CHEBI:15378"/>
        <dbReference type="ChEBI" id="CHEBI:17140"/>
        <dbReference type="ChEBI" id="CHEBI:30616"/>
        <dbReference type="ChEBI" id="CHEBI:57737"/>
        <dbReference type="ChEBI" id="CHEBI:456216"/>
        <dbReference type="EC" id="2.7.1.17"/>
    </reaction>
</comment>
<evidence type="ECO:0000313" key="13">
    <source>
        <dbReference type="EMBL" id="GLR69161.1"/>
    </source>
</evidence>
<organism evidence="13 14">
    <name type="scientific">Agaribacter marinus</name>
    <dbReference type="NCBI Taxonomy" id="1431249"/>
    <lineage>
        <taxon>Bacteria</taxon>
        <taxon>Pseudomonadati</taxon>
        <taxon>Pseudomonadota</taxon>
        <taxon>Gammaproteobacteria</taxon>
        <taxon>Alteromonadales</taxon>
        <taxon>Alteromonadaceae</taxon>
        <taxon>Agaribacter</taxon>
    </lineage>
</organism>
<keyword evidence="6 8" id="KW-0067">ATP-binding</keyword>
<dbReference type="RefSeq" id="WP_284215484.1">
    <property type="nucleotide sequence ID" value="NZ_BSOT01000001.1"/>
</dbReference>
<reference evidence="13" key="1">
    <citation type="journal article" date="2014" name="Int. J. Syst. Evol. Microbiol.">
        <title>Complete genome sequence of Corynebacterium casei LMG S-19264T (=DSM 44701T), isolated from a smear-ripened cheese.</title>
        <authorList>
            <consortium name="US DOE Joint Genome Institute (JGI-PGF)"/>
            <person name="Walter F."/>
            <person name="Albersmeier A."/>
            <person name="Kalinowski J."/>
            <person name="Ruckert C."/>
        </authorList>
    </citation>
    <scope>NUCLEOTIDE SEQUENCE</scope>
    <source>
        <strain evidence="13">NBRC 110023</strain>
    </source>
</reference>
<dbReference type="EMBL" id="BSOT01000001">
    <property type="protein sequence ID" value="GLR69161.1"/>
    <property type="molecule type" value="Genomic_DNA"/>
</dbReference>
<feature type="binding site" evidence="8">
    <location>
        <begin position="77"/>
        <end position="78"/>
    </location>
    <ligand>
        <name>substrate</name>
    </ligand>
</feature>
<feature type="domain" description="Carbohydrate kinase FGGY N-terminal" evidence="11">
    <location>
        <begin position="1"/>
        <end position="240"/>
    </location>
</feature>
<evidence type="ECO:0000313" key="14">
    <source>
        <dbReference type="Proteomes" id="UP001156601"/>
    </source>
</evidence>
<dbReference type="GO" id="GO:0004856">
    <property type="term" value="F:D-xylulokinase activity"/>
    <property type="evidence" value="ECO:0007669"/>
    <property type="project" value="UniProtKB-UniRule"/>
</dbReference>
<dbReference type="InterPro" id="IPR018483">
    <property type="entry name" value="Carb_kinase_FGGY_CS"/>
</dbReference>
<dbReference type="SUPFAM" id="SSF53067">
    <property type="entry name" value="Actin-like ATPase domain"/>
    <property type="match status" value="2"/>
</dbReference>
<reference evidence="13" key="2">
    <citation type="submission" date="2023-01" db="EMBL/GenBank/DDBJ databases">
        <title>Draft genome sequence of Agaribacter marinus strain NBRC 110023.</title>
        <authorList>
            <person name="Sun Q."/>
            <person name="Mori K."/>
        </authorList>
    </citation>
    <scope>NUCLEOTIDE SEQUENCE</scope>
    <source>
        <strain evidence="13">NBRC 110023</strain>
    </source>
</reference>
<name>A0AA37SX03_9ALTE</name>
<keyword evidence="2 8" id="KW-0859">Xylose metabolism</keyword>
<dbReference type="HAMAP" id="MF_02220">
    <property type="entry name" value="XylB"/>
    <property type="match status" value="1"/>
</dbReference>
<dbReference type="GO" id="GO:0042732">
    <property type="term" value="P:D-xylose metabolic process"/>
    <property type="evidence" value="ECO:0007669"/>
    <property type="project" value="UniProtKB-KW"/>
</dbReference>
<comment type="similarity">
    <text evidence="1 8 9">Belongs to the FGGY kinase family.</text>
</comment>
<dbReference type="PIRSF" id="PIRSF000538">
    <property type="entry name" value="GlpK"/>
    <property type="match status" value="1"/>
</dbReference>
<gene>
    <name evidence="8 10" type="primary">xylB</name>
    <name evidence="13" type="ORF">GCM10007852_00690</name>
</gene>
<comment type="caution">
    <text evidence="13">The sequence shown here is derived from an EMBL/GenBank/DDBJ whole genome shotgun (WGS) entry which is preliminary data.</text>
</comment>
<evidence type="ECO:0000256" key="9">
    <source>
        <dbReference type="RuleBase" id="RU003733"/>
    </source>
</evidence>
<protein>
    <recommendedName>
        <fullName evidence="8 10">Xylulose kinase</fullName>
        <shortName evidence="8 10">Xylulokinase</shortName>
        <ecNumber evidence="8 10">2.7.1.17</ecNumber>
    </recommendedName>
</protein>
<evidence type="ECO:0000259" key="12">
    <source>
        <dbReference type="Pfam" id="PF02782"/>
    </source>
</evidence>
<dbReference type="InterPro" id="IPR018484">
    <property type="entry name" value="FGGY_N"/>
</dbReference>
<dbReference type="InterPro" id="IPR006000">
    <property type="entry name" value="Xylulokinase"/>
</dbReference>
<evidence type="ECO:0000256" key="10">
    <source>
        <dbReference type="RuleBase" id="RU364073"/>
    </source>
</evidence>
<feature type="site" description="Important for activity" evidence="8">
    <location>
        <position position="6"/>
    </location>
</feature>
<evidence type="ECO:0000259" key="11">
    <source>
        <dbReference type="Pfam" id="PF00370"/>
    </source>
</evidence>
<evidence type="ECO:0000256" key="2">
    <source>
        <dbReference type="ARBA" id="ARBA00022629"/>
    </source>
</evidence>
<dbReference type="Gene3D" id="3.30.420.40">
    <property type="match status" value="2"/>
</dbReference>
<keyword evidence="3 8" id="KW-0808">Transferase</keyword>
<dbReference type="EC" id="2.7.1.17" evidence="8 10"/>
<sequence length="486" mass="52605">MYIGLDLGTSGLKAVLMNEAGEIISSKDYSYPVKQPKPLWSEQSPDDWWIACQLAFDDFLSQKLLKNVKGIGIGGQMHGAVLIDSEGEVLRPAILWNDGRSWEACKTLESKVDGCREITGNLMMPGFTAPKLLWVQEHEPEIFEAIDKVLLPKDYLRYKLTGEFYSEMSDAAGTMWLDTKKRCWHEGLLNASGLDLCHMPTLVEGSDIGGYLKGALAARWDMDAVPLAGGAGDNASAAIGMGLVNAGQSMLSLGTSGVIFSVSREFQQNSDEALHSFCHAVPDKWHLMSVHLSAASCVQWFADAVVNSPVSQIFDEEGLLNVDVSRAPLFLPYLTGERTPLNNAFAVGNFFGLTANTSQIDMLYAILEGVGFAFKDGLAAMQKAGAEVKELDVLGGGARSPFWRDLLASILDCNILYRAGAEVAAGLGAARLAQLAASESLAIDTVCTSAELLSTHQPNNEHQALLNLRYARFTAVKTALLPFFKA</sequence>
<dbReference type="InterPro" id="IPR018485">
    <property type="entry name" value="FGGY_C"/>
</dbReference>
<dbReference type="AlphaFoldDB" id="A0AA37SX03"/>
<evidence type="ECO:0000256" key="5">
    <source>
        <dbReference type="ARBA" id="ARBA00022777"/>
    </source>
</evidence>
<evidence type="ECO:0000256" key="4">
    <source>
        <dbReference type="ARBA" id="ARBA00022741"/>
    </source>
</evidence>
<dbReference type="InterPro" id="IPR000577">
    <property type="entry name" value="Carb_kinase_FGGY"/>
</dbReference>
<dbReference type="PANTHER" id="PTHR43095">
    <property type="entry name" value="SUGAR KINASE"/>
    <property type="match status" value="1"/>
</dbReference>
<dbReference type="PANTHER" id="PTHR43095:SF6">
    <property type="entry name" value="XYLULOSE KINASE"/>
    <property type="match status" value="1"/>
</dbReference>
<keyword evidence="4 8" id="KW-0547">Nucleotide-binding</keyword>
<keyword evidence="5 8" id="KW-0418">Kinase</keyword>
<evidence type="ECO:0000256" key="8">
    <source>
        <dbReference type="HAMAP-Rule" id="MF_02220"/>
    </source>
</evidence>
<dbReference type="CDD" id="cd07808">
    <property type="entry name" value="ASKHA_NBD_FGGY_EcXK-like"/>
    <property type="match status" value="1"/>
</dbReference>
<dbReference type="GO" id="GO:0005524">
    <property type="term" value="F:ATP binding"/>
    <property type="evidence" value="ECO:0007669"/>
    <property type="project" value="UniProtKB-UniRule"/>
</dbReference>
<dbReference type="PROSITE" id="PS00445">
    <property type="entry name" value="FGGY_KINASES_2"/>
    <property type="match status" value="1"/>
</dbReference>
<dbReference type="InterPro" id="IPR050406">
    <property type="entry name" value="FGGY_Carb_Kinase"/>
</dbReference>
<evidence type="ECO:0000256" key="7">
    <source>
        <dbReference type="ARBA" id="ARBA00023277"/>
    </source>
</evidence>
<dbReference type="Pfam" id="PF00370">
    <property type="entry name" value="FGGY_N"/>
    <property type="match status" value="1"/>
</dbReference>
<dbReference type="InterPro" id="IPR043129">
    <property type="entry name" value="ATPase_NBD"/>
</dbReference>
<feature type="domain" description="Carbohydrate kinase FGGY C-terminal" evidence="12">
    <location>
        <begin position="250"/>
        <end position="436"/>
    </location>
</feature>